<dbReference type="Proteomes" id="UP001056384">
    <property type="component" value="Chromosome 7"/>
</dbReference>
<protein>
    <submittedName>
        <fullName evidence="1">SKP1/BTB/POZ domain superfamily protein</fullName>
    </submittedName>
</protein>
<name>A0A9Q9AUN6_9PEZI</name>
<dbReference type="Gene3D" id="3.30.710.10">
    <property type="entry name" value="Potassium Channel Kv1.1, Chain A"/>
    <property type="match status" value="1"/>
</dbReference>
<reference evidence="1" key="1">
    <citation type="submission" date="2022-06" db="EMBL/GenBank/DDBJ databases">
        <title>Complete genome sequences of two strains of the flax pathogen Septoria linicola.</title>
        <authorList>
            <person name="Lapalu N."/>
            <person name="Simon A."/>
            <person name="Demenou B."/>
            <person name="Paumier D."/>
            <person name="Guillot M.-P."/>
            <person name="Gout L."/>
            <person name="Valade R."/>
        </authorList>
    </citation>
    <scope>NUCLEOTIDE SEQUENCE</scope>
    <source>
        <strain evidence="1">SE15195</strain>
    </source>
</reference>
<sequence length="160" mass="17156">MATDDATDGTLTATSEPSSTIDIYPNGDAILICGARFGNGKTTRFRVSSAAPAMGSPVMRALFKPHFKEGTDLRASEAGQSLEIAPPEDNPFAVEVICNILHLQNDKVDTSDSFSVASILEVAKASSKYGCEVALMYPARRWLNRDARTGRDHTTLFAAS</sequence>
<dbReference type="EMBL" id="CP099424">
    <property type="protein sequence ID" value="USW55714.1"/>
    <property type="molecule type" value="Genomic_DNA"/>
</dbReference>
<accession>A0A9Q9AUN6</accession>
<evidence type="ECO:0000313" key="1">
    <source>
        <dbReference type="EMBL" id="USW55714.1"/>
    </source>
</evidence>
<dbReference type="AlphaFoldDB" id="A0A9Q9AUN6"/>
<evidence type="ECO:0000313" key="2">
    <source>
        <dbReference type="Proteomes" id="UP001056384"/>
    </source>
</evidence>
<gene>
    <name evidence="1" type="ORF">Slin15195_G090330</name>
</gene>
<proteinExistence type="predicted"/>
<organism evidence="1 2">
    <name type="scientific">Septoria linicola</name>
    <dbReference type="NCBI Taxonomy" id="215465"/>
    <lineage>
        <taxon>Eukaryota</taxon>
        <taxon>Fungi</taxon>
        <taxon>Dikarya</taxon>
        <taxon>Ascomycota</taxon>
        <taxon>Pezizomycotina</taxon>
        <taxon>Dothideomycetes</taxon>
        <taxon>Dothideomycetidae</taxon>
        <taxon>Mycosphaerellales</taxon>
        <taxon>Mycosphaerellaceae</taxon>
        <taxon>Septoria</taxon>
    </lineage>
</organism>
<keyword evidence="2" id="KW-1185">Reference proteome</keyword>
<dbReference type="InterPro" id="IPR011333">
    <property type="entry name" value="SKP1/BTB/POZ_sf"/>
</dbReference>